<sequence length="602" mass="65665">MILAFSLLPLLALVGSSIDMGRAYLVESRLQQACDAGVLGARKELGAIAGFDPDVDGATVVEKGTRFFNANFADGIYNSVDRTFTMTLEDDQSVGGVASVILPTDIMQIFGKDEINISVSCRAELSVPNTDIVMALDVTGSMAESNPDDTAPKILVLKSVVKGFFATMEATRQPQSRIRYGFVPYSTNVNVGALLKDEWVVPQWSYPSRTLTGTSGSGGLYGYYSAVSPVSGTYFTANSTFEATLSNGSYTCARPANTLTTSTQLVSTTTAAVTNPDGTRTTYTYNRTRNGDTYSVSLSGSTCTLSTTTYASYVDTYKYITEPSLASGSTWLYKDVVRDTSDWRTASNGCIEERSTYEIDDYDNVDLTRALDLDIDRVPTAGEPDTQWRPMYPGIIYERARLWNGTGNFTTAEVSTNSEFLSPGVAGFAACPTAARKLQVWNQTDYDAYVDGLVAAGSTYHDIGMIWAARLLTPNGLFASENADVSSRQRTSRHLIFLTDGQTSSLDISYSSYGVEPISQRRWSPTSSRTLTQTIENRFSFVCEEVKKRNVTVWFVAFGTDLNPIMTECAGSGHYFSAKNATELQDAFRKIARSIGDLRLAQ</sequence>
<dbReference type="SUPFAM" id="SSF53300">
    <property type="entry name" value="vWA-like"/>
    <property type="match status" value="1"/>
</dbReference>
<proteinExistence type="predicted"/>
<dbReference type="RefSeq" id="WP_196274339.1">
    <property type="nucleotide sequence ID" value="NZ_JADQDC010000002.1"/>
</dbReference>
<keyword evidence="3" id="KW-1185">Reference proteome</keyword>
<reference evidence="2 3" key="1">
    <citation type="submission" date="2020-11" db="EMBL/GenBank/DDBJ databases">
        <title>The genome sequence of Novosphingobium sp. 1Y9A.</title>
        <authorList>
            <person name="Liu Y."/>
        </authorList>
    </citation>
    <scope>NUCLEOTIDE SEQUENCE [LARGE SCALE GENOMIC DNA]</scope>
    <source>
        <strain evidence="2 3">1Y9A</strain>
    </source>
</reference>
<evidence type="ECO:0000259" key="1">
    <source>
        <dbReference type="Pfam" id="PF13400"/>
    </source>
</evidence>
<dbReference type="EMBL" id="JADQDC010000002">
    <property type="protein sequence ID" value="MBF9149960.1"/>
    <property type="molecule type" value="Genomic_DNA"/>
</dbReference>
<gene>
    <name evidence="2" type="ORF">I2488_02975</name>
</gene>
<protein>
    <submittedName>
        <fullName evidence="2">Tad domain-containing protein</fullName>
    </submittedName>
</protein>
<dbReference type="Gene3D" id="3.40.50.410">
    <property type="entry name" value="von Willebrand factor, type A domain"/>
    <property type="match status" value="2"/>
</dbReference>
<organism evidence="2 3">
    <name type="scientific">Novosphingobium jiangmenense</name>
    <dbReference type="NCBI Taxonomy" id="2791981"/>
    <lineage>
        <taxon>Bacteria</taxon>
        <taxon>Pseudomonadati</taxon>
        <taxon>Pseudomonadota</taxon>
        <taxon>Alphaproteobacteria</taxon>
        <taxon>Sphingomonadales</taxon>
        <taxon>Sphingomonadaceae</taxon>
        <taxon>Novosphingobium</taxon>
    </lineage>
</organism>
<name>A0ABS0HD65_9SPHN</name>
<accession>A0ABS0HD65</accession>
<dbReference type="Proteomes" id="UP000600799">
    <property type="component" value="Unassembled WGS sequence"/>
</dbReference>
<dbReference type="InterPro" id="IPR028087">
    <property type="entry name" value="Tad_N"/>
</dbReference>
<dbReference type="Pfam" id="PF13400">
    <property type="entry name" value="Tad"/>
    <property type="match status" value="1"/>
</dbReference>
<evidence type="ECO:0000313" key="2">
    <source>
        <dbReference type="EMBL" id="MBF9149960.1"/>
    </source>
</evidence>
<feature type="domain" description="Putative Flp pilus-assembly TadG-like N-terminal" evidence="1">
    <location>
        <begin position="2"/>
        <end position="41"/>
    </location>
</feature>
<comment type="caution">
    <text evidence="2">The sequence shown here is derived from an EMBL/GenBank/DDBJ whole genome shotgun (WGS) entry which is preliminary data.</text>
</comment>
<dbReference type="InterPro" id="IPR036465">
    <property type="entry name" value="vWFA_dom_sf"/>
</dbReference>
<evidence type="ECO:0000313" key="3">
    <source>
        <dbReference type="Proteomes" id="UP000600799"/>
    </source>
</evidence>